<keyword evidence="1 3" id="KW-0853">WD repeat</keyword>
<dbReference type="InterPro" id="IPR001680">
    <property type="entry name" value="WD40_rpt"/>
</dbReference>
<accession>A0AAJ7XDW8</accession>
<dbReference type="AlphaFoldDB" id="A0AAJ7XDW8"/>
<sequence>MESGNRSPLRLHESPLKMAVVVEGVSVAGAAGAGRFRLKRRNFRGKESSLRLLLLLDLAERAPSRSLRRMWSWLVGKRDAVESKEVLEIGDVQPSNPFTELQVLAGHTDIVRLLVRLDDYRFASAGDDCRVIIWNVKSGEKMHVCQGHSRPITAMTVLSTAVGDLEIHKLQSTVLLTASSDKTIIMWDINTGQPLKILANSEGSLISVKCLLVLREEALWLSGGKYLLLWSQDGTLLSKVATHRQEVLYGLEYGKETPRQRQLQQLKALTVHAEHVHSLLSLQGGWFASGSLDGELILWNSGNLAEHRKVALHAPISPQLQKSHCSQAYPCSIAHLSTDSQCVFAAVGSGICVYDLTSQRLVACQRNAHNSQVLQVVKLQESGLLVSCSEDGTTRIWKLHSPAAAQLPRRRTASERWSLGLVGDLIGHSGALQMLLDFEKHGLASCSTDQLIIVWKEGERASLYRNSLARNLNRHYQQTCKSETTSFDDQNII</sequence>
<reference evidence="5" key="1">
    <citation type="submission" date="2025-08" db="UniProtKB">
        <authorList>
            <consortium name="RefSeq"/>
        </authorList>
    </citation>
    <scope>IDENTIFICATION</scope>
    <source>
        <tissue evidence="5">Sperm</tissue>
    </source>
</reference>
<evidence type="ECO:0000313" key="5">
    <source>
        <dbReference type="RefSeq" id="XP_032829673.1"/>
    </source>
</evidence>
<feature type="repeat" description="WD" evidence="3">
    <location>
        <begin position="366"/>
        <end position="407"/>
    </location>
</feature>
<dbReference type="SUPFAM" id="SSF50978">
    <property type="entry name" value="WD40 repeat-like"/>
    <property type="match status" value="1"/>
</dbReference>
<dbReference type="CTD" id="55255"/>
<keyword evidence="2" id="KW-0677">Repeat</keyword>
<dbReference type="InterPro" id="IPR036322">
    <property type="entry name" value="WD40_repeat_dom_sf"/>
</dbReference>
<name>A0AAJ7XDW8_PETMA</name>
<dbReference type="PANTHER" id="PTHR22805">
    <property type="entry name" value="WDR41-RELATED"/>
    <property type="match status" value="1"/>
</dbReference>
<dbReference type="PANTHER" id="PTHR22805:SF2">
    <property type="entry name" value="WD REPEAT-CONTAINING PROTEIN 41"/>
    <property type="match status" value="1"/>
</dbReference>
<dbReference type="PRINTS" id="PR00320">
    <property type="entry name" value="GPROTEINBRPT"/>
</dbReference>
<dbReference type="RefSeq" id="XP_032829673.1">
    <property type="nucleotide sequence ID" value="XM_032973782.1"/>
</dbReference>
<dbReference type="InterPro" id="IPR019775">
    <property type="entry name" value="WD40_repeat_CS"/>
</dbReference>
<dbReference type="GO" id="GO:0010506">
    <property type="term" value="P:regulation of autophagy"/>
    <property type="evidence" value="ECO:0007669"/>
    <property type="project" value="InterPro"/>
</dbReference>
<dbReference type="Pfam" id="PF25178">
    <property type="entry name" value="Beta-prop_WDR41"/>
    <property type="match status" value="3"/>
</dbReference>
<proteinExistence type="predicted"/>
<evidence type="ECO:0000256" key="1">
    <source>
        <dbReference type="ARBA" id="ARBA00022574"/>
    </source>
</evidence>
<dbReference type="InterPro" id="IPR020472">
    <property type="entry name" value="WD40_PAC1"/>
</dbReference>
<dbReference type="PROSITE" id="PS50294">
    <property type="entry name" value="WD_REPEATS_REGION"/>
    <property type="match status" value="1"/>
</dbReference>
<evidence type="ECO:0000256" key="3">
    <source>
        <dbReference type="PROSITE-ProRule" id="PRU00221"/>
    </source>
</evidence>
<dbReference type="SMART" id="SM00320">
    <property type="entry name" value="WD40"/>
    <property type="match status" value="5"/>
</dbReference>
<gene>
    <name evidence="5" type="primary">WDR41</name>
</gene>
<protein>
    <submittedName>
        <fullName evidence="5">WD repeat-containing protein 41 isoform X2</fullName>
    </submittedName>
</protein>
<keyword evidence="4" id="KW-1185">Reference proteome</keyword>
<dbReference type="InterPro" id="IPR015943">
    <property type="entry name" value="WD40/YVTN_repeat-like_dom_sf"/>
</dbReference>
<dbReference type="GO" id="GO:0005765">
    <property type="term" value="C:lysosomal membrane"/>
    <property type="evidence" value="ECO:0007669"/>
    <property type="project" value="TreeGrafter"/>
</dbReference>
<dbReference type="InterPro" id="IPR040102">
    <property type="entry name" value="WDR41"/>
</dbReference>
<dbReference type="Gene3D" id="2.130.10.10">
    <property type="entry name" value="YVTN repeat-like/Quinoprotein amine dehydrogenase"/>
    <property type="match status" value="2"/>
</dbReference>
<dbReference type="PROSITE" id="PS00678">
    <property type="entry name" value="WD_REPEATS_1"/>
    <property type="match status" value="1"/>
</dbReference>
<feature type="repeat" description="WD" evidence="3">
    <location>
        <begin position="104"/>
        <end position="144"/>
    </location>
</feature>
<evidence type="ECO:0000256" key="2">
    <source>
        <dbReference type="ARBA" id="ARBA00022737"/>
    </source>
</evidence>
<feature type="repeat" description="WD" evidence="3">
    <location>
        <begin position="175"/>
        <end position="197"/>
    </location>
</feature>
<organism evidence="4 5">
    <name type="scientific">Petromyzon marinus</name>
    <name type="common">Sea lamprey</name>
    <dbReference type="NCBI Taxonomy" id="7757"/>
    <lineage>
        <taxon>Eukaryota</taxon>
        <taxon>Metazoa</taxon>
        <taxon>Chordata</taxon>
        <taxon>Craniata</taxon>
        <taxon>Vertebrata</taxon>
        <taxon>Cyclostomata</taxon>
        <taxon>Hyperoartia</taxon>
        <taxon>Petromyzontiformes</taxon>
        <taxon>Petromyzontidae</taxon>
        <taxon>Petromyzon</taxon>
    </lineage>
</organism>
<evidence type="ECO:0000313" key="4">
    <source>
        <dbReference type="Proteomes" id="UP001318040"/>
    </source>
</evidence>
<dbReference type="Proteomes" id="UP001318040">
    <property type="component" value="Chromosome 52"/>
</dbReference>
<dbReference type="PROSITE" id="PS50082">
    <property type="entry name" value="WD_REPEATS_2"/>
    <property type="match status" value="3"/>
</dbReference>